<evidence type="ECO:0000313" key="3">
    <source>
        <dbReference type="Proteomes" id="UP000177725"/>
    </source>
</evidence>
<dbReference type="InterPro" id="IPR013096">
    <property type="entry name" value="Cupin_2"/>
</dbReference>
<dbReference type="Proteomes" id="UP000177725">
    <property type="component" value="Unassembled WGS sequence"/>
</dbReference>
<sequence length="99" mass="11105">MNENIEKLIEYPKNGILSKEIVKNDKLNVTLFCMAGGTEISEHTSTRQGFVYVIERDGNFSLEGKNIKMAPGIFIYINKNAVHSIKADENIGFILVLTN</sequence>
<dbReference type="PANTHER" id="PTHR37694:SF1">
    <property type="entry name" value="SLR8022 PROTEIN"/>
    <property type="match status" value="1"/>
</dbReference>
<accession>A0A1G2F5F1</accession>
<dbReference type="PANTHER" id="PTHR37694">
    <property type="entry name" value="SLR8022 PROTEIN"/>
    <property type="match status" value="1"/>
</dbReference>
<gene>
    <name evidence="2" type="ORF">A2174_00170</name>
</gene>
<name>A0A1G2F5F1_9BACT</name>
<comment type="caution">
    <text evidence="2">The sequence shown here is derived from an EMBL/GenBank/DDBJ whole genome shotgun (WGS) entry which is preliminary data.</text>
</comment>
<dbReference type="InterPro" id="IPR011051">
    <property type="entry name" value="RmlC_Cupin_sf"/>
</dbReference>
<proteinExistence type="predicted"/>
<evidence type="ECO:0000313" key="2">
    <source>
        <dbReference type="EMBL" id="OGZ33157.1"/>
    </source>
</evidence>
<protein>
    <recommendedName>
        <fullName evidence="1">Cupin type-2 domain-containing protein</fullName>
    </recommendedName>
</protein>
<dbReference type="CDD" id="cd02230">
    <property type="entry name" value="cupin_HP0902-like"/>
    <property type="match status" value="1"/>
</dbReference>
<dbReference type="AlphaFoldDB" id="A0A1G2F5F1"/>
<organism evidence="2 3">
    <name type="scientific">Candidatus Portnoybacteria bacterium RBG_13_41_18</name>
    <dbReference type="NCBI Taxonomy" id="1801991"/>
    <lineage>
        <taxon>Bacteria</taxon>
        <taxon>Candidatus Portnoyibacteriota</taxon>
    </lineage>
</organism>
<dbReference type="Gene3D" id="2.60.120.10">
    <property type="entry name" value="Jelly Rolls"/>
    <property type="match status" value="1"/>
</dbReference>
<dbReference type="EMBL" id="MHMV01000053">
    <property type="protein sequence ID" value="OGZ33157.1"/>
    <property type="molecule type" value="Genomic_DNA"/>
</dbReference>
<dbReference type="InterPro" id="IPR014710">
    <property type="entry name" value="RmlC-like_jellyroll"/>
</dbReference>
<feature type="domain" description="Cupin type-2" evidence="1">
    <location>
        <begin position="31"/>
        <end position="89"/>
    </location>
</feature>
<dbReference type="SUPFAM" id="SSF51182">
    <property type="entry name" value="RmlC-like cupins"/>
    <property type="match status" value="1"/>
</dbReference>
<reference evidence="2 3" key="1">
    <citation type="journal article" date="2016" name="Nat. Commun.">
        <title>Thousands of microbial genomes shed light on interconnected biogeochemical processes in an aquifer system.</title>
        <authorList>
            <person name="Anantharaman K."/>
            <person name="Brown C.T."/>
            <person name="Hug L.A."/>
            <person name="Sharon I."/>
            <person name="Castelle C.J."/>
            <person name="Probst A.J."/>
            <person name="Thomas B.C."/>
            <person name="Singh A."/>
            <person name="Wilkins M.J."/>
            <person name="Karaoz U."/>
            <person name="Brodie E.L."/>
            <person name="Williams K.H."/>
            <person name="Hubbard S.S."/>
            <person name="Banfield J.F."/>
        </authorList>
    </citation>
    <scope>NUCLEOTIDE SEQUENCE [LARGE SCALE GENOMIC DNA]</scope>
</reference>
<dbReference type="Pfam" id="PF07883">
    <property type="entry name" value="Cupin_2"/>
    <property type="match status" value="1"/>
</dbReference>
<evidence type="ECO:0000259" key="1">
    <source>
        <dbReference type="Pfam" id="PF07883"/>
    </source>
</evidence>